<name>A0A7W3TDF0_9ACTN</name>
<dbReference type="Pfam" id="PF13521">
    <property type="entry name" value="AAA_28"/>
    <property type="match status" value="1"/>
</dbReference>
<evidence type="ECO:0000313" key="2">
    <source>
        <dbReference type="EMBL" id="MBB0244801.1"/>
    </source>
</evidence>
<dbReference type="SUPFAM" id="SSF52540">
    <property type="entry name" value="P-loop containing nucleoside triphosphate hydrolases"/>
    <property type="match status" value="1"/>
</dbReference>
<gene>
    <name evidence="2" type="ORF">FNQ90_11960</name>
</gene>
<protein>
    <submittedName>
        <fullName evidence="2">AAA family ATPase</fullName>
    </submittedName>
</protein>
<organism evidence="2 3">
    <name type="scientific">Streptomyces alkaliphilus</name>
    <dbReference type="NCBI Taxonomy" id="1472722"/>
    <lineage>
        <taxon>Bacteria</taxon>
        <taxon>Bacillati</taxon>
        <taxon>Actinomycetota</taxon>
        <taxon>Actinomycetes</taxon>
        <taxon>Kitasatosporales</taxon>
        <taxon>Streptomycetaceae</taxon>
        <taxon>Streptomyces</taxon>
    </lineage>
</organism>
<evidence type="ECO:0000313" key="3">
    <source>
        <dbReference type="Proteomes" id="UP000538929"/>
    </source>
</evidence>
<accession>A0A7W3TDF0</accession>
<dbReference type="Proteomes" id="UP000538929">
    <property type="component" value="Unassembled WGS sequence"/>
</dbReference>
<reference evidence="3" key="1">
    <citation type="submission" date="2019-10" db="EMBL/GenBank/DDBJ databases">
        <title>Streptomyces sp. nov., a novel actinobacterium isolated from alkaline environment.</title>
        <authorList>
            <person name="Golinska P."/>
        </authorList>
    </citation>
    <scope>NUCLEOTIDE SEQUENCE [LARGE SCALE GENOMIC DNA]</scope>
    <source>
        <strain evidence="3">DSM 42118</strain>
    </source>
</reference>
<evidence type="ECO:0000259" key="1">
    <source>
        <dbReference type="Pfam" id="PF13521"/>
    </source>
</evidence>
<sequence length="204" mass="22021">MRVAITGAHGAGKSTLARAVSARTGLPVVHGSPMRDPAGMPPAGLDEVDSVGLLQLTVRRYVERSLEEARCTTGFLSDGSTLHEWVYATVRLAVGTHPGPEREEPLPPSADPVSDVVAGLGREIIHRAVGSYDLWLHLPVEFPLRDGKPPISRTFRVLSDRLLLSTLEETGVRVHVLTGTPGQRETALLDLMEDVRAARGRRSS</sequence>
<dbReference type="AlphaFoldDB" id="A0A7W3TDF0"/>
<dbReference type="Gene3D" id="3.40.50.300">
    <property type="entry name" value="P-loop containing nucleotide triphosphate hydrolases"/>
    <property type="match status" value="1"/>
</dbReference>
<comment type="caution">
    <text evidence="2">The sequence shown here is derived from an EMBL/GenBank/DDBJ whole genome shotgun (WGS) entry which is preliminary data.</text>
</comment>
<dbReference type="InterPro" id="IPR038727">
    <property type="entry name" value="NadR/Ttd14_AAA_dom"/>
</dbReference>
<dbReference type="InterPro" id="IPR027417">
    <property type="entry name" value="P-loop_NTPase"/>
</dbReference>
<proteinExistence type="predicted"/>
<feature type="domain" description="NadR/Ttd14 AAA" evidence="1">
    <location>
        <begin position="2"/>
        <end position="183"/>
    </location>
</feature>
<keyword evidence="3" id="KW-1185">Reference proteome</keyword>
<dbReference type="EMBL" id="VKHT01000317">
    <property type="protein sequence ID" value="MBB0244801.1"/>
    <property type="molecule type" value="Genomic_DNA"/>
</dbReference>
<dbReference type="RefSeq" id="WP_182606371.1">
    <property type="nucleotide sequence ID" value="NZ_VKHT01000317.1"/>
</dbReference>